<evidence type="ECO:0000259" key="3">
    <source>
        <dbReference type="Pfam" id="PF25372"/>
    </source>
</evidence>
<sequence>MEYVMQSNTHGIGNSCTTIFPAPGYKFWVWPLLLQVLLLLLLNCFSLKGTMLFSHTLVPRVTYASGYIRFRLQTPLTQKYYLGLRTLLQDENTNRAAAAAQQQKAPLAKVVFQVKNRPPERTGQPGRVYSTLHSSMRAVLPSRRVRKRWRPQKRSDAFDARDVIYATAAAAVCLTVHLPAAQKDGASGRSAALGAGGRQVGPNIPKAAFCNLLKDNEVLQQLALQNCSDWLSDKELLPVIGQNHHLQQIELNGCVQLSRHALVAISLSCPNLRRLSLAHCEWVDSLSLRSLADHCKELESLDLTACRQLKDEAICYLAQRCNRLKSLSLAVNANVGDVAVEEIAKACPELEHLDLTGCLRVKNNSIRTLAEYCPKLRALKVKHCHDVVESSLSILRNRGVEVDVEPPLQRALVLLQDVVGFAPFINLQI</sequence>
<dbReference type="Pfam" id="PF25372">
    <property type="entry name" value="DUF7885"/>
    <property type="match status" value="1"/>
</dbReference>
<feature type="transmembrane region" description="Helical" evidence="2">
    <location>
        <begin position="27"/>
        <end position="45"/>
    </location>
</feature>
<protein>
    <submittedName>
        <fullName evidence="4">F-box/LRR-repeat LRR-repeat 15</fullName>
    </submittedName>
</protein>
<dbReference type="EMBL" id="OX395130">
    <property type="protein sequence ID" value="CAI5774275.1"/>
    <property type="molecule type" value="Genomic_DNA"/>
</dbReference>
<proteinExistence type="predicted"/>
<keyword evidence="5" id="KW-1185">Reference proteome</keyword>
<dbReference type="InterPro" id="IPR057207">
    <property type="entry name" value="FBXL15_LRR"/>
</dbReference>
<keyword evidence="2" id="KW-0812">Transmembrane</keyword>
<evidence type="ECO:0000313" key="5">
    <source>
        <dbReference type="Proteomes" id="UP001178461"/>
    </source>
</evidence>
<keyword evidence="1" id="KW-0833">Ubl conjugation pathway</keyword>
<dbReference type="Gene3D" id="3.80.10.10">
    <property type="entry name" value="Ribonuclease Inhibitor"/>
    <property type="match status" value="1"/>
</dbReference>
<feature type="domain" description="F-box/LRR-repeat protein 15-like leucin rich repeat" evidence="3">
    <location>
        <begin position="276"/>
        <end position="369"/>
    </location>
</feature>
<organism evidence="4 5">
    <name type="scientific">Podarcis lilfordi</name>
    <name type="common">Lilford's wall lizard</name>
    <dbReference type="NCBI Taxonomy" id="74358"/>
    <lineage>
        <taxon>Eukaryota</taxon>
        <taxon>Metazoa</taxon>
        <taxon>Chordata</taxon>
        <taxon>Craniata</taxon>
        <taxon>Vertebrata</taxon>
        <taxon>Euteleostomi</taxon>
        <taxon>Lepidosauria</taxon>
        <taxon>Squamata</taxon>
        <taxon>Bifurcata</taxon>
        <taxon>Unidentata</taxon>
        <taxon>Episquamata</taxon>
        <taxon>Laterata</taxon>
        <taxon>Lacertibaenia</taxon>
        <taxon>Lacertidae</taxon>
        <taxon>Podarcis</taxon>
    </lineage>
</organism>
<dbReference type="GO" id="GO:0005737">
    <property type="term" value="C:cytoplasm"/>
    <property type="evidence" value="ECO:0007669"/>
    <property type="project" value="TreeGrafter"/>
</dbReference>
<dbReference type="Proteomes" id="UP001178461">
    <property type="component" value="Chromosome 5"/>
</dbReference>
<dbReference type="InterPro" id="IPR032675">
    <property type="entry name" value="LRR_dom_sf"/>
</dbReference>
<dbReference type="PANTHER" id="PTHR13382">
    <property type="entry name" value="MITOCHONDRIAL ATP SYNTHASE COUPLING FACTOR B"/>
    <property type="match status" value="1"/>
</dbReference>
<gene>
    <name evidence="4" type="ORF">PODLI_1B020492</name>
</gene>
<dbReference type="AlphaFoldDB" id="A0AA35K9S1"/>
<dbReference type="InterPro" id="IPR006553">
    <property type="entry name" value="Leu-rich_rpt_Cys-con_subtyp"/>
</dbReference>
<accession>A0AA35K9S1</accession>
<reference evidence="4" key="1">
    <citation type="submission" date="2022-12" db="EMBL/GenBank/DDBJ databases">
        <authorList>
            <person name="Alioto T."/>
            <person name="Alioto T."/>
            <person name="Gomez Garrido J."/>
        </authorList>
    </citation>
    <scope>NUCLEOTIDE SEQUENCE</scope>
</reference>
<keyword evidence="2" id="KW-0472">Membrane</keyword>
<keyword evidence="2" id="KW-1133">Transmembrane helix</keyword>
<name>A0AA35K9S1_9SAUR</name>
<evidence type="ECO:0000256" key="1">
    <source>
        <dbReference type="ARBA" id="ARBA00022786"/>
    </source>
</evidence>
<dbReference type="InterPro" id="IPR050648">
    <property type="entry name" value="F-box_LRR-repeat"/>
</dbReference>
<evidence type="ECO:0000256" key="2">
    <source>
        <dbReference type="SAM" id="Phobius"/>
    </source>
</evidence>
<evidence type="ECO:0000313" key="4">
    <source>
        <dbReference type="EMBL" id="CAI5774275.1"/>
    </source>
</evidence>
<dbReference type="SUPFAM" id="SSF52047">
    <property type="entry name" value="RNI-like"/>
    <property type="match status" value="1"/>
</dbReference>
<dbReference type="PANTHER" id="PTHR13382:SF79">
    <property type="entry name" value="F-BOX AND LEUCINE RICH REPEAT PROTEIN 15"/>
    <property type="match status" value="1"/>
</dbReference>
<dbReference type="SMART" id="SM00367">
    <property type="entry name" value="LRR_CC"/>
    <property type="match status" value="6"/>
</dbReference>